<reference evidence="2" key="1">
    <citation type="submission" date="2016-10" db="EMBL/GenBank/DDBJ databases">
        <authorList>
            <person name="Varghese N."/>
            <person name="Submissions S."/>
        </authorList>
    </citation>
    <scope>NUCLEOTIDE SEQUENCE [LARGE SCALE GENOMIC DNA]</scope>
    <source>
        <strain evidence="2">DSM 25329</strain>
    </source>
</reference>
<evidence type="ECO:0000313" key="2">
    <source>
        <dbReference type="Proteomes" id="UP000198748"/>
    </source>
</evidence>
<evidence type="ECO:0000313" key="1">
    <source>
        <dbReference type="EMBL" id="SDE21054.1"/>
    </source>
</evidence>
<dbReference type="EMBL" id="FNAN01000004">
    <property type="protein sequence ID" value="SDE21054.1"/>
    <property type="molecule type" value="Genomic_DNA"/>
</dbReference>
<dbReference type="STRING" id="659014.SAMN04487996_10454"/>
<dbReference type="Proteomes" id="UP000198748">
    <property type="component" value="Unassembled WGS sequence"/>
</dbReference>
<dbReference type="AlphaFoldDB" id="A0A1G7B1Q1"/>
<sequence length="170" mass="20497">MKHVIPVSIPVKKYLENQLPNDYNARKDDYIGMWLINALVKKTSSAKTFTNCATDLKYLQSRQFTEKWHFLVPVRYQDSVVLPRRRVLEFHNMVMAQMYAEIIMEFEHRKAAGEIDFIQNTIDNFRDRYKIWDRDLEDDRIRKMYLRHRERNRAPGNSQFLSLGMFFAKI</sequence>
<organism evidence="1 2">
    <name type="scientific">Dyadobacter soli</name>
    <dbReference type="NCBI Taxonomy" id="659014"/>
    <lineage>
        <taxon>Bacteria</taxon>
        <taxon>Pseudomonadati</taxon>
        <taxon>Bacteroidota</taxon>
        <taxon>Cytophagia</taxon>
        <taxon>Cytophagales</taxon>
        <taxon>Spirosomataceae</taxon>
        <taxon>Dyadobacter</taxon>
    </lineage>
</organism>
<protein>
    <submittedName>
        <fullName evidence="1">Uncharacterized protein</fullName>
    </submittedName>
</protein>
<accession>A0A1G7B1Q1</accession>
<gene>
    <name evidence="1" type="ORF">SAMN04487996_10454</name>
</gene>
<proteinExistence type="predicted"/>
<name>A0A1G7B1Q1_9BACT</name>
<keyword evidence="2" id="KW-1185">Reference proteome</keyword>
<dbReference type="OrthoDB" id="9837128at2"/>